<evidence type="ECO:0000313" key="4">
    <source>
        <dbReference type="Proteomes" id="UP000027120"/>
    </source>
</evidence>
<reference evidence="3 4" key="1">
    <citation type="submission" date="2014-04" db="EMBL/GenBank/DDBJ databases">
        <authorList>
            <consortium name="International Citrus Genome Consortium"/>
            <person name="Gmitter F."/>
            <person name="Chen C."/>
            <person name="Farmerie W."/>
            <person name="Harkins T."/>
            <person name="Desany B."/>
            <person name="Mohiuddin M."/>
            <person name="Kodira C."/>
            <person name="Borodovsky M."/>
            <person name="Lomsadze A."/>
            <person name="Burns P."/>
            <person name="Jenkins J."/>
            <person name="Prochnik S."/>
            <person name="Shu S."/>
            <person name="Chapman J."/>
            <person name="Pitluck S."/>
            <person name="Schmutz J."/>
            <person name="Rokhsar D."/>
        </authorList>
    </citation>
    <scope>NUCLEOTIDE SEQUENCE</scope>
</reference>
<proteinExistence type="predicted"/>
<keyword evidence="2" id="KW-0812">Transmembrane</keyword>
<sequence>MNKNERSNQNYIIPKTPNQIRSIRFPEQLTTYRKCIKQKHFRAWWLYISTSRRGHSPSTIQKHRPNTEDEHHSRNNSKQGQGNKKTEKGNDFSLFFFWLAPSIIPFSTFDMLL</sequence>
<dbReference type="EMBL" id="KK789682">
    <property type="protein sequence ID" value="KDO37770.1"/>
    <property type="molecule type" value="Genomic_DNA"/>
</dbReference>
<evidence type="ECO:0000256" key="1">
    <source>
        <dbReference type="SAM" id="MobiDB-lite"/>
    </source>
</evidence>
<accession>A0A067D897</accession>
<protein>
    <submittedName>
        <fullName evidence="3">Uncharacterized protein</fullName>
    </submittedName>
</protein>
<dbReference type="AlphaFoldDB" id="A0A067D897"/>
<evidence type="ECO:0000256" key="2">
    <source>
        <dbReference type="SAM" id="Phobius"/>
    </source>
</evidence>
<keyword evidence="2" id="KW-1133">Transmembrane helix</keyword>
<feature type="region of interest" description="Disordered" evidence="1">
    <location>
        <begin position="53"/>
        <end position="88"/>
    </location>
</feature>
<feature type="transmembrane region" description="Helical" evidence="2">
    <location>
        <begin position="92"/>
        <end position="109"/>
    </location>
</feature>
<dbReference type="Proteomes" id="UP000027120">
    <property type="component" value="Unassembled WGS sequence"/>
</dbReference>
<evidence type="ECO:0000313" key="3">
    <source>
        <dbReference type="EMBL" id="KDO37770.1"/>
    </source>
</evidence>
<keyword evidence="2" id="KW-0472">Membrane</keyword>
<organism evidence="3 4">
    <name type="scientific">Citrus sinensis</name>
    <name type="common">Sweet orange</name>
    <name type="synonym">Citrus aurantium var. sinensis</name>
    <dbReference type="NCBI Taxonomy" id="2711"/>
    <lineage>
        <taxon>Eukaryota</taxon>
        <taxon>Viridiplantae</taxon>
        <taxon>Streptophyta</taxon>
        <taxon>Embryophyta</taxon>
        <taxon>Tracheophyta</taxon>
        <taxon>Spermatophyta</taxon>
        <taxon>Magnoliopsida</taxon>
        <taxon>eudicotyledons</taxon>
        <taxon>Gunneridae</taxon>
        <taxon>Pentapetalae</taxon>
        <taxon>rosids</taxon>
        <taxon>malvids</taxon>
        <taxon>Sapindales</taxon>
        <taxon>Rutaceae</taxon>
        <taxon>Aurantioideae</taxon>
        <taxon>Citrus</taxon>
    </lineage>
</organism>
<keyword evidence="4" id="KW-1185">Reference proteome</keyword>
<name>A0A067D897_CITSI</name>
<gene>
    <name evidence="3" type="ORF">CISIN_1g033704mg</name>
</gene>